<keyword evidence="3 4" id="KW-0408">Iron</keyword>
<dbReference type="InterPro" id="IPR009056">
    <property type="entry name" value="Cyt_c-like_dom"/>
</dbReference>
<keyword evidence="5" id="KW-0732">Signal</keyword>
<evidence type="ECO:0000313" key="8">
    <source>
        <dbReference type="Proteomes" id="UP001293718"/>
    </source>
</evidence>
<dbReference type="Pfam" id="PF13442">
    <property type="entry name" value="Cytochrome_CBB3"/>
    <property type="match status" value="1"/>
</dbReference>
<organism evidence="7 8">
    <name type="scientific">Azohydromonas lata</name>
    <dbReference type="NCBI Taxonomy" id="45677"/>
    <lineage>
        <taxon>Bacteria</taxon>
        <taxon>Pseudomonadati</taxon>
        <taxon>Pseudomonadota</taxon>
        <taxon>Betaproteobacteria</taxon>
        <taxon>Burkholderiales</taxon>
        <taxon>Sphaerotilaceae</taxon>
        <taxon>Azohydromonas</taxon>
    </lineage>
</organism>
<dbReference type="Gene3D" id="1.10.760.10">
    <property type="entry name" value="Cytochrome c-like domain"/>
    <property type="match status" value="1"/>
</dbReference>
<comment type="caution">
    <text evidence="7">The sequence shown here is derived from an EMBL/GenBank/DDBJ whole genome shotgun (WGS) entry which is preliminary data.</text>
</comment>
<evidence type="ECO:0000256" key="4">
    <source>
        <dbReference type="PROSITE-ProRule" id="PRU00433"/>
    </source>
</evidence>
<dbReference type="PANTHER" id="PTHR35008:SF4">
    <property type="entry name" value="BLL4482 PROTEIN"/>
    <property type="match status" value="1"/>
</dbReference>
<proteinExistence type="predicted"/>
<evidence type="ECO:0000256" key="3">
    <source>
        <dbReference type="ARBA" id="ARBA00023004"/>
    </source>
</evidence>
<name>A0ABU5IPU8_9BURK</name>
<evidence type="ECO:0000259" key="6">
    <source>
        <dbReference type="PROSITE" id="PS51007"/>
    </source>
</evidence>
<dbReference type="EMBL" id="JAXOJX010000088">
    <property type="protein sequence ID" value="MDZ5460906.1"/>
    <property type="molecule type" value="Genomic_DNA"/>
</dbReference>
<sequence length="136" mass="14490">MKPACRRLSPPLLALLLCALPLAGGAQERTNPLAGDAQAARSGEDLFGRNCQQCHNSRGKGGKGPQLIRGAWGPGGANSDAFMFQTIANGRPNTQMGGFGGSLSETEIWQIVTFLRAESQRAKAAERQRADDVPNW</sequence>
<keyword evidence="8" id="KW-1185">Reference proteome</keyword>
<accession>A0ABU5IPU8</accession>
<evidence type="ECO:0000313" key="7">
    <source>
        <dbReference type="EMBL" id="MDZ5460906.1"/>
    </source>
</evidence>
<reference evidence="7 8" key="1">
    <citation type="submission" date="2023-11" db="EMBL/GenBank/DDBJ databases">
        <title>Draft genome of Azohydromonas lata strain H1 (DSM1123), a polyhydroxyalkanoate producer.</title>
        <authorList>
            <person name="Traversa D."/>
            <person name="D'Addabbo P."/>
            <person name="Pazzani C."/>
            <person name="Manzari C."/>
            <person name="Chiara M."/>
            <person name="Scrascia M."/>
        </authorList>
    </citation>
    <scope>NUCLEOTIDE SEQUENCE [LARGE SCALE GENOMIC DNA]</scope>
    <source>
        <strain evidence="7 8">H1</strain>
    </source>
</reference>
<feature type="chain" id="PRO_5046629984" evidence="5">
    <location>
        <begin position="27"/>
        <end position="136"/>
    </location>
</feature>
<evidence type="ECO:0000256" key="1">
    <source>
        <dbReference type="ARBA" id="ARBA00022617"/>
    </source>
</evidence>
<dbReference type="Proteomes" id="UP001293718">
    <property type="component" value="Unassembled WGS sequence"/>
</dbReference>
<dbReference type="RefSeq" id="WP_322468216.1">
    <property type="nucleotide sequence ID" value="NZ_JAXOJX010000088.1"/>
</dbReference>
<gene>
    <name evidence="7" type="ORF">SM757_30445</name>
</gene>
<evidence type="ECO:0000256" key="5">
    <source>
        <dbReference type="SAM" id="SignalP"/>
    </source>
</evidence>
<feature type="domain" description="Cytochrome c" evidence="6">
    <location>
        <begin position="38"/>
        <end position="119"/>
    </location>
</feature>
<keyword evidence="1 4" id="KW-0349">Heme</keyword>
<evidence type="ECO:0000256" key="2">
    <source>
        <dbReference type="ARBA" id="ARBA00022723"/>
    </source>
</evidence>
<dbReference type="InterPro" id="IPR051459">
    <property type="entry name" value="Cytochrome_c-type_DH"/>
</dbReference>
<dbReference type="PROSITE" id="PS51007">
    <property type="entry name" value="CYTC"/>
    <property type="match status" value="1"/>
</dbReference>
<dbReference type="SUPFAM" id="SSF46626">
    <property type="entry name" value="Cytochrome c"/>
    <property type="match status" value="1"/>
</dbReference>
<dbReference type="PANTHER" id="PTHR35008">
    <property type="entry name" value="BLL4482 PROTEIN-RELATED"/>
    <property type="match status" value="1"/>
</dbReference>
<feature type="signal peptide" evidence="5">
    <location>
        <begin position="1"/>
        <end position="26"/>
    </location>
</feature>
<keyword evidence="2 4" id="KW-0479">Metal-binding</keyword>
<protein>
    <submittedName>
        <fullName evidence="7">C-type cytochrome</fullName>
    </submittedName>
</protein>
<dbReference type="InterPro" id="IPR036909">
    <property type="entry name" value="Cyt_c-like_dom_sf"/>
</dbReference>